<organism evidence="3 5">
    <name type="scientific">Eggerthella sinensis</name>
    <dbReference type="NCBI Taxonomy" id="242230"/>
    <lineage>
        <taxon>Bacteria</taxon>
        <taxon>Bacillati</taxon>
        <taxon>Actinomycetota</taxon>
        <taxon>Coriobacteriia</taxon>
        <taxon>Eggerthellales</taxon>
        <taxon>Eggerthellaceae</taxon>
        <taxon>Eggerthella</taxon>
    </lineage>
</organism>
<gene>
    <name evidence="2" type="ORF">C1876_17295</name>
    <name evidence="3" type="ORF">DMP09_13380</name>
</gene>
<reference evidence="5" key="2">
    <citation type="submission" date="2018-05" db="EMBL/GenBank/DDBJ databases">
        <title>Genome Sequencing of selected type strains of the family Eggerthellaceae.</title>
        <authorList>
            <person name="Danylec N."/>
            <person name="Stoll D.A."/>
            <person name="Doetsch A."/>
            <person name="Huch M."/>
        </authorList>
    </citation>
    <scope>NUCLEOTIDE SEQUENCE [LARGE SCALE GENOMIC DNA]</scope>
    <source>
        <strain evidence="5">DSM 16107</strain>
    </source>
</reference>
<evidence type="ECO:0000313" key="4">
    <source>
        <dbReference type="Proteomes" id="UP000253817"/>
    </source>
</evidence>
<evidence type="ECO:0000313" key="5">
    <source>
        <dbReference type="Proteomes" id="UP000270112"/>
    </source>
</evidence>
<keyword evidence="1" id="KW-1133">Transmembrane helix</keyword>
<dbReference type="EMBL" id="QICC01000070">
    <property type="protein sequence ID" value="RNM40655.1"/>
    <property type="molecule type" value="Genomic_DNA"/>
</dbReference>
<name>A0A3N0IUL7_9ACTN</name>
<evidence type="ECO:0000256" key="1">
    <source>
        <dbReference type="SAM" id="Phobius"/>
    </source>
</evidence>
<keyword evidence="1" id="KW-0812">Transmembrane</keyword>
<proteinExistence type="predicted"/>
<evidence type="ECO:0000313" key="2">
    <source>
        <dbReference type="EMBL" id="RDB62097.1"/>
    </source>
</evidence>
<dbReference type="EMBL" id="PPTT01000058">
    <property type="protein sequence ID" value="RDB62097.1"/>
    <property type="molecule type" value="Genomic_DNA"/>
</dbReference>
<keyword evidence="1" id="KW-0472">Membrane</keyword>
<feature type="transmembrane region" description="Helical" evidence="1">
    <location>
        <begin position="194"/>
        <end position="213"/>
    </location>
</feature>
<feature type="transmembrane region" description="Helical" evidence="1">
    <location>
        <begin position="125"/>
        <end position="147"/>
    </location>
</feature>
<keyword evidence="4" id="KW-1185">Reference proteome</keyword>
<dbReference type="AlphaFoldDB" id="A0A3N0IUL7"/>
<dbReference type="RefSeq" id="WP_114547961.1">
    <property type="nucleotide sequence ID" value="NZ_PPTT01000058.1"/>
</dbReference>
<reference evidence="2 4" key="1">
    <citation type="journal article" date="2018" name="Elife">
        <title>Discovery and characterization of a prevalent human gut bacterial enzyme sufficient for the inactivation of a family of plant toxins.</title>
        <authorList>
            <person name="Koppel N."/>
            <person name="Bisanz J.E."/>
            <person name="Pandelia M.E."/>
            <person name="Turnbaugh P.J."/>
            <person name="Balskus E.P."/>
        </authorList>
    </citation>
    <scope>NUCLEOTIDE SEQUENCE [LARGE SCALE GENOMIC DNA]</scope>
    <source>
        <strain evidence="2 4">DSM 16107</strain>
    </source>
</reference>
<feature type="transmembrane region" description="Helical" evidence="1">
    <location>
        <begin position="79"/>
        <end position="98"/>
    </location>
</feature>
<feature type="transmembrane region" description="Helical" evidence="1">
    <location>
        <begin position="233"/>
        <end position="260"/>
    </location>
</feature>
<sequence>MFKRMLSADFKRIRFLHLIPLCLAYCLLISTIYLCAHDSAWVNVPALDAGTWGFLPQLASHSDLVESTHTPPDAVACAAVAHTVFFPLLVLTFVYRLFFKDMEEYAARTSFAHGVSRFSYVCSKLTATTIVLQSCYILFSIVIGVSYAITIQPEPLAQVLSITGGKIALNCLVNESFIAFCIALFAWIRSGSAAVGVIFTATFVGLIAQMAYRNAELPVHMGYWAKASGLTDFALQLPATLLFSIVSFALCAAIAFVGIVRSSKW</sequence>
<dbReference type="Proteomes" id="UP000270112">
    <property type="component" value="Unassembled WGS sequence"/>
</dbReference>
<feature type="transmembrane region" description="Helical" evidence="1">
    <location>
        <begin position="12"/>
        <end position="34"/>
    </location>
</feature>
<comment type="caution">
    <text evidence="3">The sequence shown here is derived from an EMBL/GenBank/DDBJ whole genome shotgun (WGS) entry which is preliminary data.</text>
</comment>
<accession>A0A3N0IUL7</accession>
<feature type="transmembrane region" description="Helical" evidence="1">
    <location>
        <begin position="167"/>
        <end position="187"/>
    </location>
</feature>
<dbReference type="Proteomes" id="UP000253817">
    <property type="component" value="Unassembled WGS sequence"/>
</dbReference>
<evidence type="ECO:0000313" key="3">
    <source>
        <dbReference type="EMBL" id="RNM40655.1"/>
    </source>
</evidence>
<dbReference type="OrthoDB" id="3196957at2"/>
<reference evidence="3" key="3">
    <citation type="journal article" date="2019" name="Microbiol. Resour. Announc.">
        <title>Draft Genome Sequences of Type Strains of Gordonibacter faecihominis, Paraeggerthella hongkongensis, Parvibacter caecicola,Slackia equolifaciens, Slackia faecicanis, and Slackia isoflavoniconvertens.</title>
        <authorList>
            <person name="Danylec N."/>
            <person name="Stoll D.A."/>
            <person name="Dotsch A."/>
            <person name="Huch M."/>
        </authorList>
    </citation>
    <scope>NUCLEOTIDE SEQUENCE</scope>
    <source>
        <strain evidence="3">DSM 16107</strain>
    </source>
</reference>
<protein>
    <submittedName>
        <fullName evidence="3">Uncharacterized protein</fullName>
    </submittedName>
</protein>